<dbReference type="InterPro" id="IPR012419">
    <property type="entry name" value="Cas1_AcylTrans_dom"/>
</dbReference>
<evidence type="ECO:0000256" key="6">
    <source>
        <dbReference type="ARBA" id="ARBA00023136"/>
    </source>
</evidence>
<reference evidence="10" key="1">
    <citation type="journal article" date="2020" name="Stud. Mycol.">
        <title>101 Dothideomycetes genomes: a test case for predicting lifestyles and emergence of pathogens.</title>
        <authorList>
            <person name="Haridas S."/>
            <person name="Albert R."/>
            <person name="Binder M."/>
            <person name="Bloem J."/>
            <person name="Labutti K."/>
            <person name="Salamov A."/>
            <person name="Andreopoulos B."/>
            <person name="Baker S."/>
            <person name="Barry K."/>
            <person name="Bills G."/>
            <person name="Bluhm B."/>
            <person name="Cannon C."/>
            <person name="Castanera R."/>
            <person name="Culley D."/>
            <person name="Daum C."/>
            <person name="Ezra D."/>
            <person name="Gonzalez J."/>
            <person name="Henrissat B."/>
            <person name="Kuo A."/>
            <person name="Liang C."/>
            <person name="Lipzen A."/>
            <person name="Lutzoni F."/>
            <person name="Magnuson J."/>
            <person name="Mondo S."/>
            <person name="Nolan M."/>
            <person name="Ohm R."/>
            <person name="Pangilinan J."/>
            <person name="Park H.-J."/>
            <person name="Ramirez L."/>
            <person name="Alfaro M."/>
            <person name="Sun H."/>
            <person name="Tritt A."/>
            <person name="Yoshinaga Y."/>
            <person name="Zwiers L.-H."/>
            <person name="Turgeon B."/>
            <person name="Goodwin S."/>
            <person name="Spatafora J."/>
            <person name="Crous P."/>
            <person name="Grigoriev I."/>
        </authorList>
    </citation>
    <scope>NUCLEOTIDE SEQUENCE</scope>
    <source>
        <strain evidence="10">CBS 207.26</strain>
    </source>
</reference>
<keyword evidence="5 8" id="KW-1133">Transmembrane helix</keyword>
<comment type="similarity">
    <text evidence="2">Belongs to the PC-esterase family. CASD1 subfamily.</text>
</comment>
<comment type="subcellular location">
    <subcellularLocation>
        <location evidence="1">Membrane</location>
        <topology evidence="1">Multi-pass membrane protein</topology>
    </subcellularLocation>
</comment>
<name>A0A6A6ETG8_9PEZI</name>
<accession>A0A6A6ETG8</accession>
<dbReference type="GO" id="GO:0005794">
    <property type="term" value="C:Golgi apparatus"/>
    <property type="evidence" value="ECO:0007669"/>
    <property type="project" value="UniProtKB-ARBA"/>
</dbReference>
<evidence type="ECO:0000259" key="9">
    <source>
        <dbReference type="Pfam" id="PF07779"/>
    </source>
</evidence>
<keyword evidence="3" id="KW-0808">Transferase</keyword>
<dbReference type="Proteomes" id="UP000800200">
    <property type="component" value="Unassembled WGS sequence"/>
</dbReference>
<evidence type="ECO:0000256" key="5">
    <source>
        <dbReference type="ARBA" id="ARBA00022989"/>
    </source>
</evidence>
<dbReference type="EMBL" id="ML994611">
    <property type="protein sequence ID" value="KAF2194485.1"/>
    <property type="molecule type" value="Genomic_DNA"/>
</dbReference>
<dbReference type="Pfam" id="PF07779">
    <property type="entry name" value="Cas1_AcylT"/>
    <property type="match status" value="1"/>
</dbReference>
<dbReference type="OrthoDB" id="1932925at2759"/>
<dbReference type="GO" id="GO:0016740">
    <property type="term" value="F:transferase activity"/>
    <property type="evidence" value="ECO:0007669"/>
    <property type="project" value="UniProtKB-KW"/>
</dbReference>
<evidence type="ECO:0000256" key="2">
    <source>
        <dbReference type="ARBA" id="ARBA00010666"/>
    </source>
</evidence>
<evidence type="ECO:0000313" key="10">
    <source>
        <dbReference type="EMBL" id="KAF2194485.1"/>
    </source>
</evidence>
<dbReference type="PANTHER" id="PTHR13533:SF1">
    <property type="entry name" value="N-ACETYLNEURAMINATE 9-O-ACETYLTRANSFERASE"/>
    <property type="match status" value="1"/>
</dbReference>
<feature type="transmembrane region" description="Helical" evidence="8">
    <location>
        <begin position="572"/>
        <end position="589"/>
    </location>
</feature>
<evidence type="ECO:0000256" key="4">
    <source>
        <dbReference type="ARBA" id="ARBA00022692"/>
    </source>
</evidence>
<feature type="transmembrane region" description="Helical" evidence="8">
    <location>
        <begin position="547"/>
        <end position="566"/>
    </location>
</feature>
<gene>
    <name evidence="10" type="ORF">K469DRAFT_650317</name>
</gene>
<dbReference type="GO" id="GO:0005975">
    <property type="term" value="P:carbohydrate metabolic process"/>
    <property type="evidence" value="ECO:0007669"/>
    <property type="project" value="UniProtKB-ARBA"/>
</dbReference>
<feature type="transmembrane region" description="Helical" evidence="8">
    <location>
        <begin position="723"/>
        <end position="741"/>
    </location>
</feature>
<dbReference type="AlphaFoldDB" id="A0A6A6ETG8"/>
<feature type="transmembrane region" description="Helical" evidence="8">
    <location>
        <begin position="516"/>
        <end position="535"/>
    </location>
</feature>
<keyword evidence="4 8" id="KW-0812">Transmembrane</keyword>
<protein>
    <submittedName>
        <fullName evidence="10">Cas1p-domain-containing protein</fullName>
    </submittedName>
</protein>
<evidence type="ECO:0000256" key="1">
    <source>
        <dbReference type="ARBA" id="ARBA00004141"/>
    </source>
</evidence>
<keyword evidence="6 8" id="KW-0472">Membrane</keyword>
<evidence type="ECO:0000256" key="3">
    <source>
        <dbReference type="ARBA" id="ARBA00022679"/>
    </source>
</evidence>
<feature type="transmembrane region" description="Helical" evidence="8">
    <location>
        <begin position="610"/>
        <end position="632"/>
    </location>
</feature>
<keyword evidence="7" id="KW-0325">Glycoprotein</keyword>
<evidence type="ECO:0000256" key="7">
    <source>
        <dbReference type="ARBA" id="ARBA00023180"/>
    </source>
</evidence>
<proteinExistence type="inferred from homology"/>
<organism evidence="10 11">
    <name type="scientific">Zopfia rhizophila CBS 207.26</name>
    <dbReference type="NCBI Taxonomy" id="1314779"/>
    <lineage>
        <taxon>Eukaryota</taxon>
        <taxon>Fungi</taxon>
        <taxon>Dikarya</taxon>
        <taxon>Ascomycota</taxon>
        <taxon>Pezizomycotina</taxon>
        <taxon>Dothideomycetes</taxon>
        <taxon>Dothideomycetes incertae sedis</taxon>
        <taxon>Zopfiaceae</taxon>
        <taxon>Zopfia</taxon>
    </lineage>
</organism>
<keyword evidence="11" id="KW-1185">Reference proteome</keyword>
<feature type="transmembrane region" description="Helical" evidence="8">
    <location>
        <begin position="406"/>
        <end position="425"/>
    </location>
</feature>
<feature type="domain" description="Cas1p 10 TM acyl transferase" evidence="9">
    <location>
        <begin position="341"/>
        <end position="830"/>
    </location>
</feature>
<sequence>MPRLGLPRPASLADAFNKASFVQILVVVVTTFYRQHVYDAIDPYKCEALLNHGQWLDSPDLQPEHKPFLTWQPPGCMLHEYRAPEMARCNGGGKILFVGDTGTRQVFWAAARKLDTDRVWKERNKLDTHEDIAFSKDGANLKFLWDPWLNSSALYEELNEYRKRRDPDSEEKEVSLAKSGSGLQSVQRSVVILIGGGLWHARHIRANSFKHFKDTIDNITASAYSRGSMASLRTLPLSGSDGVQDQIFFAPVIEPQYERLSPSRVATIVPEKINGMNGYLEQLSLHQGLKVLWSYANMTQGRPETYGESGIHVIENVAGRMADVLLNLRCNAKAAHQDGYPFDRTCCNGYRPTNWVQITGIFSALVILPAVAFKAARGTPTSPVRVLFSKSIARQRSNSVSANSTASVPLALLTLLLCVCYCFLADRTQVFNKVRKLYTVLDFRVLIAVIVVGCLLTIRGPPSSPGRRRSDSFPGSLIRQTFLPRSQSEEFKGWMQIYVLIYCYTGASGELDFYEVLRIFLALYLFLSGYGHTMYFLQKKDYSLQRVAAVLIRLNLLAVLLSFMMARPYTSYYFAPLVSFWFLIVYFTLKPGNRRNDSISFVVGKMICSGLFVTGFIHLRGILEFIFFILRFTCRANLSVDEWRFHLGLDKYIVYVGMLVAIVYRRVSTILNIPQLRPNVFVEMLTDYFNAFQAFFVFAALVTVTVFWIVTRCSPNKADYNRWMPYISWLPVVSFVILRNATRFLRNYHCAAFAWLGRISLETYLLSHHIWLAGDGRGLLRTGLFKGDDTIQNDRWRDLALLTPIFIWLAWRASTATATVTSWIMKTGDDEAKREEAAKSAHSRAGSELAFPNYDDALPSMSTQGDMKSEMEKKRKRFGTPSDLRRLVVIGVVVWVANLVSQAPLRAEDVDISLTVKQLYT</sequence>
<feature type="transmembrane region" description="Helical" evidence="8">
    <location>
        <begin position="437"/>
        <end position="458"/>
    </location>
</feature>
<dbReference type="PANTHER" id="PTHR13533">
    <property type="entry name" value="N-ACETYLNEURAMINATE 9-O-ACETYLTRANSFERASE"/>
    <property type="match status" value="1"/>
</dbReference>
<feature type="transmembrane region" description="Helical" evidence="8">
    <location>
        <begin position="688"/>
        <end position="711"/>
    </location>
</feature>
<evidence type="ECO:0000313" key="11">
    <source>
        <dbReference type="Proteomes" id="UP000800200"/>
    </source>
</evidence>
<feature type="transmembrane region" description="Helical" evidence="8">
    <location>
        <begin position="652"/>
        <end position="667"/>
    </location>
</feature>
<dbReference type="GO" id="GO:0016020">
    <property type="term" value="C:membrane"/>
    <property type="evidence" value="ECO:0007669"/>
    <property type="project" value="UniProtKB-SubCell"/>
</dbReference>
<evidence type="ECO:0000256" key="8">
    <source>
        <dbReference type="SAM" id="Phobius"/>
    </source>
</evidence>